<gene>
    <name evidence="2" type="ORF">AC626_01690</name>
</gene>
<dbReference type="OrthoDB" id="6312138at2"/>
<name>A0A0L0EX30_9GAMM</name>
<dbReference type="InterPro" id="IPR046172">
    <property type="entry name" value="DUF6174"/>
</dbReference>
<organism evidence="2 3">
    <name type="scientific">Pseudoalteromonas rubra</name>
    <dbReference type="NCBI Taxonomy" id="43658"/>
    <lineage>
        <taxon>Bacteria</taxon>
        <taxon>Pseudomonadati</taxon>
        <taxon>Pseudomonadota</taxon>
        <taxon>Gammaproteobacteria</taxon>
        <taxon>Alteromonadales</taxon>
        <taxon>Pseudoalteromonadaceae</taxon>
        <taxon>Pseudoalteromonas</taxon>
    </lineage>
</organism>
<dbReference type="Proteomes" id="UP000036850">
    <property type="component" value="Unassembled WGS sequence"/>
</dbReference>
<sequence>MVIFSSKSAYSTIFTLSMSILLVISFWGVMHWVNNAETIERVERQNIQWKGFELTEYAFIATDACMFLDYSKVQVVEGKPQLLEGKQKVTIEGRFDLAKEAILNADALRIEYHPLYGFPLNIEVDWDDQVVDDECSYSIKDFKVP</sequence>
<dbReference type="AlphaFoldDB" id="A0A0L0EX30"/>
<feature type="transmembrane region" description="Helical" evidence="1">
    <location>
        <begin position="12"/>
        <end position="33"/>
    </location>
</feature>
<evidence type="ECO:0000313" key="3">
    <source>
        <dbReference type="Proteomes" id="UP000036850"/>
    </source>
</evidence>
<protein>
    <submittedName>
        <fullName evidence="2">Uncharacterized protein</fullName>
    </submittedName>
</protein>
<accession>A0A0L0EX30</accession>
<dbReference type="PATRIC" id="fig|43658.6.peg.4905"/>
<proteinExistence type="predicted"/>
<keyword evidence="1" id="KW-0472">Membrane</keyword>
<dbReference type="EMBL" id="LFZX01000006">
    <property type="protein sequence ID" value="KNC68969.1"/>
    <property type="molecule type" value="Genomic_DNA"/>
</dbReference>
<reference evidence="3" key="1">
    <citation type="submission" date="2015-07" db="EMBL/GenBank/DDBJ databases">
        <title>Draft genome sequence of a Pseudoalteromonas rubra strain, OCN096, isolated from Kaneohe Bay, Oahu, Hawaii.</title>
        <authorList>
            <person name="Beurmann S."/>
            <person name="Ushijima B."/>
            <person name="Belcaid M."/>
            <person name="Callahan S.M."/>
            <person name="Aeby G.S."/>
        </authorList>
    </citation>
    <scope>NUCLEOTIDE SEQUENCE [LARGE SCALE GENOMIC DNA]</scope>
    <source>
        <strain evidence="3">OCN096</strain>
    </source>
</reference>
<evidence type="ECO:0000313" key="2">
    <source>
        <dbReference type="EMBL" id="KNC68969.1"/>
    </source>
</evidence>
<keyword evidence="1" id="KW-1133">Transmembrane helix</keyword>
<comment type="caution">
    <text evidence="2">The sequence shown here is derived from an EMBL/GenBank/DDBJ whole genome shotgun (WGS) entry which is preliminary data.</text>
</comment>
<keyword evidence="1" id="KW-0812">Transmembrane</keyword>
<dbReference type="Pfam" id="PF19671">
    <property type="entry name" value="DUF6174"/>
    <property type="match status" value="1"/>
</dbReference>
<evidence type="ECO:0000256" key="1">
    <source>
        <dbReference type="SAM" id="Phobius"/>
    </source>
</evidence>